<accession>A0A9Q1IMW9</accession>
<protein>
    <submittedName>
        <fullName evidence="2">Uncharacterized protein</fullName>
    </submittedName>
</protein>
<name>A0A9Q1IMW9_SYNKA</name>
<evidence type="ECO:0000256" key="1">
    <source>
        <dbReference type="SAM" id="SignalP"/>
    </source>
</evidence>
<keyword evidence="1" id="KW-0732">Signal</keyword>
<gene>
    <name evidence="2" type="ORF">SKAU_G00299720</name>
</gene>
<sequence>MPTESTLLCLCTVSFDLILRVVKGCSRWSIKAERWRCNRGSQTFLANDPTLFSDIFHNSSNFKKLMGLTNYKSTSCDNSHSLTIYTCPPCKITSHS</sequence>
<feature type="signal peptide" evidence="1">
    <location>
        <begin position="1"/>
        <end position="24"/>
    </location>
</feature>
<dbReference type="Proteomes" id="UP001152622">
    <property type="component" value="Chromosome 12"/>
</dbReference>
<evidence type="ECO:0000313" key="2">
    <source>
        <dbReference type="EMBL" id="KAJ8345779.1"/>
    </source>
</evidence>
<comment type="caution">
    <text evidence="2">The sequence shown here is derived from an EMBL/GenBank/DDBJ whole genome shotgun (WGS) entry which is preliminary data.</text>
</comment>
<organism evidence="2 3">
    <name type="scientific">Synaphobranchus kaupii</name>
    <name type="common">Kaup's arrowtooth eel</name>
    <dbReference type="NCBI Taxonomy" id="118154"/>
    <lineage>
        <taxon>Eukaryota</taxon>
        <taxon>Metazoa</taxon>
        <taxon>Chordata</taxon>
        <taxon>Craniata</taxon>
        <taxon>Vertebrata</taxon>
        <taxon>Euteleostomi</taxon>
        <taxon>Actinopterygii</taxon>
        <taxon>Neopterygii</taxon>
        <taxon>Teleostei</taxon>
        <taxon>Anguilliformes</taxon>
        <taxon>Synaphobranchidae</taxon>
        <taxon>Synaphobranchus</taxon>
    </lineage>
</organism>
<keyword evidence="3" id="KW-1185">Reference proteome</keyword>
<reference evidence="2" key="1">
    <citation type="journal article" date="2023" name="Science">
        <title>Genome structures resolve the early diversification of teleost fishes.</title>
        <authorList>
            <person name="Parey E."/>
            <person name="Louis A."/>
            <person name="Montfort J."/>
            <person name="Bouchez O."/>
            <person name="Roques C."/>
            <person name="Iampietro C."/>
            <person name="Lluch J."/>
            <person name="Castinel A."/>
            <person name="Donnadieu C."/>
            <person name="Desvignes T."/>
            <person name="Floi Bucao C."/>
            <person name="Jouanno E."/>
            <person name="Wen M."/>
            <person name="Mejri S."/>
            <person name="Dirks R."/>
            <person name="Jansen H."/>
            <person name="Henkel C."/>
            <person name="Chen W.J."/>
            <person name="Zahm M."/>
            <person name="Cabau C."/>
            <person name="Klopp C."/>
            <person name="Thompson A.W."/>
            <person name="Robinson-Rechavi M."/>
            <person name="Braasch I."/>
            <person name="Lecointre G."/>
            <person name="Bobe J."/>
            <person name="Postlethwait J.H."/>
            <person name="Berthelot C."/>
            <person name="Roest Crollius H."/>
            <person name="Guiguen Y."/>
        </authorList>
    </citation>
    <scope>NUCLEOTIDE SEQUENCE</scope>
    <source>
        <strain evidence="2">WJC10195</strain>
    </source>
</reference>
<dbReference type="AlphaFoldDB" id="A0A9Q1IMW9"/>
<evidence type="ECO:0000313" key="3">
    <source>
        <dbReference type="Proteomes" id="UP001152622"/>
    </source>
</evidence>
<feature type="chain" id="PRO_5040202381" evidence="1">
    <location>
        <begin position="25"/>
        <end position="96"/>
    </location>
</feature>
<proteinExistence type="predicted"/>
<dbReference type="EMBL" id="JAINUF010000012">
    <property type="protein sequence ID" value="KAJ8345779.1"/>
    <property type="molecule type" value="Genomic_DNA"/>
</dbReference>